<feature type="region of interest" description="Disordered" evidence="1">
    <location>
        <begin position="780"/>
        <end position="807"/>
    </location>
</feature>
<dbReference type="EMBL" id="HBIB01047046">
    <property type="protein sequence ID" value="CAE0268573.1"/>
    <property type="molecule type" value="Transcribed_RNA"/>
</dbReference>
<feature type="compositionally biased region" description="Basic and acidic residues" evidence="1">
    <location>
        <begin position="1044"/>
        <end position="1070"/>
    </location>
</feature>
<feature type="compositionally biased region" description="Low complexity" evidence="1">
    <location>
        <begin position="791"/>
        <end position="804"/>
    </location>
</feature>
<evidence type="ECO:0000256" key="2">
    <source>
        <dbReference type="SAM" id="Phobius"/>
    </source>
</evidence>
<reference evidence="3" key="1">
    <citation type="submission" date="2021-01" db="EMBL/GenBank/DDBJ databases">
        <authorList>
            <person name="Corre E."/>
            <person name="Pelletier E."/>
            <person name="Niang G."/>
            <person name="Scheremetjew M."/>
            <person name="Finn R."/>
            <person name="Kale V."/>
            <person name="Holt S."/>
            <person name="Cochrane G."/>
            <person name="Meng A."/>
            <person name="Brown T."/>
            <person name="Cohen L."/>
        </authorList>
    </citation>
    <scope>NUCLEOTIDE SEQUENCE</scope>
    <source>
        <strain evidence="3">NIES-2562</strain>
    </source>
</reference>
<accession>A0A7S3LWN1</accession>
<feature type="compositionally biased region" description="Low complexity" evidence="1">
    <location>
        <begin position="1"/>
        <end position="40"/>
    </location>
</feature>
<feature type="region of interest" description="Disordered" evidence="1">
    <location>
        <begin position="1"/>
        <end position="68"/>
    </location>
</feature>
<feature type="compositionally biased region" description="Basic and acidic residues" evidence="1">
    <location>
        <begin position="889"/>
        <end position="899"/>
    </location>
</feature>
<feature type="region of interest" description="Disordered" evidence="1">
    <location>
        <begin position="469"/>
        <end position="530"/>
    </location>
</feature>
<keyword evidence="2" id="KW-0472">Membrane</keyword>
<evidence type="ECO:0000313" key="3">
    <source>
        <dbReference type="EMBL" id="CAE0268573.1"/>
    </source>
</evidence>
<keyword evidence="2" id="KW-1133">Transmembrane helix</keyword>
<name>A0A7S3LWN1_9EUKA</name>
<feature type="region of interest" description="Disordered" evidence="1">
    <location>
        <begin position="1041"/>
        <end position="1121"/>
    </location>
</feature>
<organism evidence="3">
    <name type="scientific">Palpitomonas bilix</name>
    <dbReference type="NCBI Taxonomy" id="652834"/>
    <lineage>
        <taxon>Eukaryota</taxon>
        <taxon>Eukaryota incertae sedis</taxon>
    </lineage>
</organism>
<feature type="compositionally biased region" description="Acidic residues" evidence="1">
    <location>
        <begin position="879"/>
        <end position="888"/>
    </location>
</feature>
<sequence length="1121" mass="122964">MKKASAGKSGDAKAGSAAGKSAKATAAPAKAGGSAAAGSKSADRPASRGRAGAGMRGSPRIPAGPTFKLNPTKITAIDKYEERKADKQHLSTSGGYRVGVIQFTETGRRVPYLIVPRSESDRMNLLKQFASAMNVGRPDIAIQLVGTSGTSYTEWARAAYADSSIRKAALWRDPDMSNPDLVPDEVFREYSTRVMDVTSSIMEVVAETGGWVLSDFDRRASSQLVAHAARHADVLDRGYRWIGYGGLDDLPEHVSGLKQTLLDCSEELMDCPTFEKVKNRVVIKASWDPPKGTSPFLSGDELWKKELDKHVYETSAARYRDIGTLNPFATHFIFYYDDDQRELITDLPFELKRYGVSIAALVPHMSLDDSGDITSFSGKRIPVLLYKNSGGPLNSLIRAIDFQNDVVATRGFLQQMKAAQQGPGPGGGGKGGEVNGPFLKFLKKWIPHIPEEAHESFLKHLPALVAKEKAKKASKNQVHPTPEESAPPAGDGGDVEGAGEKALDDEGNVLEEKADEEEVDEEEQKKRELAAARKRAKERLRKSKEKKASLYLNPRASSLSISEKLERLKKFSTIFSTYMPFFIPPEMDTQDLITFDILKDQTPSKAQTQITQLLNSNNSGPEEMGKWETERLRIFEAWSQVARFTMNRNRQMQIARGLQYTVLFLNLLVVMISVFRMQLDYILGLNHTAVNASATNLTIVQVLTEVAESSYVEITFIALPIVASVMLTVLTRFTPHAKASSLKVAAEMTKSEILKYRAKVGEYSGAKTDPWKAMVEEAKKKEKEKKKQEKQAAAAAAAAAAGGEEVAEVEPEEIEEEQALADAANEEKPRETFFRRVKEIAMQVRMGEMQGDAFLDMKDEAFRAHVMGLMTMADVKTGEEEEEEDDENEGSKKDKKAEKSATVQDDGSTMINGGTYVRLRLMPLIRQLKYESPRLMSQTAGIQALIFIFQGLATLFAAFNSSLYVTLSIAFVSAISSIGEFERPQEKLRMMNECLKQLEGIVQWWTSLSVVEGRTTAAVEELILRTEDAYVNLVSRSVATSKSKGSDEKKKGGGDGGEDGDKKKEDENKPKKSIVPRAKAVQASVRISNGGKNGEEGESGETGGNAEAGTSQEGGEGAKTE</sequence>
<feature type="region of interest" description="Disordered" evidence="1">
    <location>
        <begin position="874"/>
        <end position="906"/>
    </location>
</feature>
<keyword evidence="2" id="KW-0812">Transmembrane</keyword>
<feature type="transmembrane region" description="Helical" evidence="2">
    <location>
        <begin position="657"/>
        <end position="675"/>
    </location>
</feature>
<feature type="transmembrane region" description="Helical" evidence="2">
    <location>
        <begin position="935"/>
        <end position="957"/>
    </location>
</feature>
<evidence type="ECO:0000256" key="1">
    <source>
        <dbReference type="SAM" id="MobiDB-lite"/>
    </source>
</evidence>
<feature type="compositionally biased region" description="Basic and acidic residues" evidence="1">
    <location>
        <begin position="780"/>
        <end position="790"/>
    </location>
</feature>
<protein>
    <submittedName>
        <fullName evidence="3">Uncharacterized protein</fullName>
    </submittedName>
</protein>
<feature type="transmembrane region" description="Helical" evidence="2">
    <location>
        <begin position="714"/>
        <end position="733"/>
    </location>
</feature>
<gene>
    <name evidence="3" type="ORF">PBIL07802_LOCUS30923</name>
</gene>
<proteinExistence type="predicted"/>
<feature type="compositionally biased region" description="Acidic residues" evidence="1">
    <location>
        <begin position="505"/>
        <end position="522"/>
    </location>
</feature>
<dbReference type="AlphaFoldDB" id="A0A7S3LWN1"/>